<dbReference type="Pfam" id="PF13561">
    <property type="entry name" value="adh_short_C2"/>
    <property type="match status" value="1"/>
</dbReference>
<evidence type="ECO:0000256" key="1">
    <source>
        <dbReference type="ARBA" id="ARBA00006484"/>
    </source>
</evidence>
<dbReference type="InterPro" id="IPR051122">
    <property type="entry name" value="SDR_DHRS6-like"/>
</dbReference>
<dbReference type="PRINTS" id="PR00081">
    <property type="entry name" value="GDHRDH"/>
</dbReference>
<name>A0A120AHV2_9GAMM</name>
<dbReference type="PANTHER" id="PTHR43477:SF1">
    <property type="entry name" value="DIHYDROANTICAPSIN 7-DEHYDROGENASE"/>
    <property type="match status" value="1"/>
</dbReference>
<evidence type="ECO:0000256" key="2">
    <source>
        <dbReference type="ARBA" id="ARBA00023002"/>
    </source>
</evidence>
<dbReference type="AlphaFoldDB" id="A0A120AHV2"/>
<proteinExistence type="inferred from homology"/>
<dbReference type="OrthoDB" id="9806974at2"/>
<dbReference type="Gene3D" id="3.40.50.720">
    <property type="entry name" value="NAD(P)-binding Rossmann-like Domain"/>
    <property type="match status" value="1"/>
</dbReference>
<reference evidence="3 4" key="1">
    <citation type="journal article" date="2014" name="Genome Announc.">
        <title>Draft Genome Sequence of Lysobacter capsici AZ78, a Bacterium Antagonistic to Plant-Pathogenic Oomycetes.</title>
        <authorList>
            <person name="Puopolo G."/>
            <person name="Sonego P."/>
            <person name="Engelen K."/>
            <person name="Pertot I."/>
        </authorList>
    </citation>
    <scope>NUCLEOTIDE SEQUENCE [LARGE SCALE GENOMIC DNA]</scope>
    <source>
        <strain evidence="3 4">AZ78</strain>
    </source>
</reference>
<dbReference type="PANTHER" id="PTHR43477">
    <property type="entry name" value="DIHYDROANTICAPSIN 7-DEHYDROGENASE"/>
    <property type="match status" value="1"/>
</dbReference>
<dbReference type="GO" id="GO:0016491">
    <property type="term" value="F:oxidoreductase activity"/>
    <property type="evidence" value="ECO:0007669"/>
    <property type="project" value="UniProtKB-KW"/>
</dbReference>
<dbReference type="EMBL" id="JAJA02000001">
    <property type="protein sequence ID" value="KWS06740.1"/>
    <property type="molecule type" value="Genomic_DNA"/>
</dbReference>
<evidence type="ECO:0000313" key="4">
    <source>
        <dbReference type="Proteomes" id="UP000023435"/>
    </source>
</evidence>
<keyword evidence="2" id="KW-0560">Oxidoreductase</keyword>
<protein>
    <submittedName>
        <fullName evidence="3">Dehydrogenase with different specificities</fullName>
    </submittedName>
</protein>
<dbReference type="SUPFAM" id="SSF51735">
    <property type="entry name" value="NAD(P)-binding Rossmann-fold domains"/>
    <property type="match status" value="1"/>
</dbReference>
<dbReference type="InterPro" id="IPR002347">
    <property type="entry name" value="SDR_fam"/>
</dbReference>
<sequence>MSAAHVRLSPAPIVRSLVIGAQSSIGRAVAARLSRRRGELMLACGDLPGLEGTAHSLRALAKSEIQTHQALLEDTDSLRRLFDHAGQIDHLVITASAPSPGLRLAELDLDEVRLAFERKLWGSIQAVQLALPYLSRHGSVTLTTGIVARKVTPGALGRTLINAALEASVKVLARELAPLRVNAVSPGLTDSDGYNGLDPMARMAMLARAGDRLPAGRVGSADEIASAYLFAIDNAFVTGTVIDVDGGALIS</sequence>
<gene>
    <name evidence="3" type="ORF">AZ78_4297</name>
</gene>
<dbReference type="RefSeq" id="WP_051547059.1">
    <property type="nucleotide sequence ID" value="NZ_JAJA02000001.1"/>
</dbReference>
<organism evidence="3 4">
    <name type="scientific">Lysobacter capsici AZ78</name>
    <dbReference type="NCBI Taxonomy" id="1444315"/>
    <lineage>
        <taxon>Bacteria</taxon>
        <taxon>Pseudomonadati</taxon>
        <taxon>Pseudomonadota</taxon>
        <taxon>Gammaproteobacteria</taxon>
        <taxon>Lysobacterales</taxon>
        <taxon>Lysobacteraceae</taxon>
        <taxon>Lysobacter</taxon>
    </lineage>
</organism>
<comment type="caution">
    <text evidence="3">The sequence shown here is derived from an EMBL/GenBank/DDBJ whole genome shotgun (WGS) entry which is preliminary data.</text>
</comment>
<accession>A0A120AHV2</accession>
<dbReference type="InterPro" id="IPR036291">
    <property type="entry name" value="NAD(P)-bd_dom_sf"/>
</dbReference>
<evidence type="ECO:0000313" key="3">
    <source>
        <dbReference type="EMBL" id="KWS06740.1"/>
    </source>
</evidence>
<comment type="similarity">
    <text evidence="1">Belongs to the short-chain dehydrogenases/reductases (SDR) family.</text>
</comment>
<keyword evidence="4" id="KW-1185">Reference proteome</keyword>
<dbReference type="Proteomes" id="UP000023435">
    <property type="component" value="Unassembled WGS sequence"/>
</dbReference>